<name>A0A484M1T3_9ASTE</name>
<organism evidence="2 3">
    <name type="scientific">Cuscuta campestris</name>
    <dbReference type="NCBI Taxonomy" id="132261"/>
    <lineage>
        <taxon>Eukaryota</taxon>
        <taxon>Viridiplantae</taxon>
        <taxon>Streptophyta</taxon>
        <taxon>Embryophyta</taxon>
        <taxon>Tracheophyta</taxon>
        <taxon>Spermatophyta</taxon>
        <taxon>Magnoliopsida</taxon>
        <taxon>eudicotyledons</taxon>
        <taxon>Gunneridae</taxon>
        <taxon>Pentapetalae</taxon>
        <taxon>asterids</taxon>
        <taxon>lamiids</taxon>
        <taxon>Solanales</taxon>
        <taxon>Convolvulaceae</taxon>
        <taxon>Cuscuteae</taxon>
        <taxon>Cuscuta</taxon>
        <taxon>Cuscuta subgen. Grammica</taxon>
        <taxon>Cuscuta sect. Cleistogrammica</taxon>
    </lineage>
</organism>
<keyword evidence="3" id="KW-1185">Reference proteome</keyword>
<accession>A0A484M1T3</accession>
<evidence type="ECO:0000313" key="2">
    <source>
        <dbReference type="EMBL" id="VFQ82751.1"/>
    </source>
</evidence>
<sequence length="116" mass="12544">MNGISNIYAYSSVRCPRTHLDLSIRFEGRSGFTVNLLETLNAIRAYPLLPKPARTQPVVAGDRLSEQRAAPPLTHHRRKLTEQRGSPEPSPTPPAAAAQLPEVTARSPAAGLLLAV</sequence>
<dbReference type="Proteomes" id="UP000595140">
    <property type="component" value="Unassembled WGS sequence"/>
</dbReference>
<dbReference type="AlphaFoldDB" id="A0A484M1T3"/>
<proteinExistence type="predicted"/>
<evidence type="ECO:0000313" key="3">
    <source>
        <dbReference type="Proteomes" id="UP000595140"/>
    </source>
</evidence>
<dbReference type="EMBL" id="OOIL02002424">
    <property type="protein sequence ID" value="VFQ82751.1"/>
    <property type="molecule type" value="Genomic_DNA"/>
</dbReference>
<gene>
    <name evidence="2" type="ORF">CCAM_LOCUS24527</name>
</gene>
<evidence type="ECO:0000256" key="1">
    <source>
        <dbReference type="SAM" id="MobiDB-lite"/>
    </source>
</evidence>
<feature type="region of interest" description="Disordered" evidence="1">
    <location>
        <begin position="57"/>
        <end position="104"/>
    </location>
</feature>
<protein>
    <submittedName>
        <fullName evidence="2">Uncharacterized protein</fullName>
    </submittedName>
</protein>
<reference evidence="2 3" key="1">
    <citation type="submission" date="2018-04" db="EMBL/GenBank/DDBJ databases">
        <authorList>
            <person name="Vogel A."/>
        </authorList>
    </citation>
    <scope>NUCLEOTIDE SEQUENCE [LARGE SCALE GENOMIC DNA]</scope>
</reference>